<dbReference type="PANTHER" id="PTHR34039">
    <property type="entry name" value="UPF0102 PROTEIN YRAN"/>
    <property type="match status" value="1"/>
</dbReference>
<reference evidence="4 5" key="1">
    <citation type="submission" date="2017-11" db="EMBL/GenBank/DDBJ databases">
        <title>Genome-resolved metagenomics identifies genetic mobility, metabolic interactions, and unexpected diversity in perchlorate-reducing communities.</title>
        <authorList>
            <person name="Barnum T.P."/>
            <person name="Figueroa I.A."/>
            <person name="Carlstrom C.I."/>
            <person name="Lucas L.N."/>
            <person name="Engelbrektson A.L."/>
            <person name="Coates J.D."/>
        </authorList>
    </citation>
    <scope>NUCLEOTIDE SEQUENCE [LARGE SCALE GENOMIC DNA]</scope>
    <source>
        <strain evidence="4">BM301</strain>
    </source>
</reference>
<protein>
    <recommendedName>
        <fullName evidence="2">UPF0102 protein C0630_05325</fullName>
    </recommendedName>
</protein>
<dbReference type="AlphaFoldDB" id="A0A2N6CZ33"/>
<evidence type="ECO:0000313" key="5">
    <source>
        <dbReference type="Proteomes" id="UP000235015"/>
    </source>
</evidence>
<dbReference type="STRING" id="1111735.GCA_000428045_00513"/>
<dbReference type="CDD" id="cd20736">
    <property type="entry name" value="PoNe_Nuclease"/>
    <property type="match status" value="1"/>
</dbReference>
<proteinExistence type="inferred from homology"/>
<dbReference type="PANTHER" id="PTHR34039:SF1">
    <property type="entry name" value="UPF0102 PROTEIN YRAN"/>
    <property type="match status" value="1"/>
</dbReference>
<organism evidence="4 5">
    <name type="scientific">Sedimenticola selenatireducens</name>
    <dbReference type="NCBI Taxonomy" id="191960"/>
    <lineage>
        <taxon>Bacteria</taxon>
        <taxon>Pseudomonadati</taxon>
        <taxon>Pseudomonadota</taxon>
        <taxon>Gammaproteobacteria</taxon>
        <taxon>Chromatiales</taxon>
        <taxon>Sedimenticolaceae</taxon>
        <taxon>Sedimenticola</taxon>
    </lineage>
</organism>
<dbReference type="Pfam" id="PF02021">
    <property type="entry name" value="UPF0102"/>
    <property type="match status" value="1"/>
</dbReference>
<comment type="caution">
    <text evidence="4">The sequence shown here is derived from an EMBL/GenBank/DDBJ whole genome shotgun (WGS) entry which is preliminary data.</text>
</comment>
<dbReference type="InterPro" id="IPR011856">
    <property type="entry name" value="tRNA_endonuc-like_dom_sf"/>
</dbReference>
<feature type="region of interest" description="Disordered" evidence="3">
    <location>
        <begin position="1"/>
        <end position="39"/>
    </location>
</feature>
<dbReference type="NCBIfam" id="TIGR00252">
    <property type="entry name" value="YraN family protein"/>
    <property type="match status" value="1"/>
</dbReference>
<accession>A0A2N6CZ33</accession>
<dbReference type="Gene3D" id="3.40.1350.10">
    <property type="match status" value="1"/>
</dbReference>
<gene>
    <name evidence="4" type="ORF">C0630_05325</name>
</gene>
<dbReference type="InterPro" id="IPR011335">
    <property type="entry name" value="Restrct_endonuc-II-like"/>
</dbReference>
<evidence type="ECO:0000313" key="4">
    <source>
        <dbReference type="EMBL" id="PLX62631.1"/>
    </source>
</evidence>
<dbReference type="Proteomes" id="UP000235015">
    <property type="component" value="Unassembled WGS sequence"/>
</dbReference>
<dbReference type="SUPFAM" id="SSF52980">
    <property type="entry name" value="Restriction endonuclease-like"/>
    <property type="match status" value="1"/>
</dbReference>
<sequence length="160" mass="18712">MRWRASLPPPPPHLRNPKLREPAVSYRRPAPPPSSRQNRRVTLIFQGRKKGHDAETRAQHYLEQQGLCTLQRNYLCRAGEIDIIMLQRDTVVFVEVRYRRQNRFGSAAESVTRTKQQKIIRAASHWLSRENRHNTPCRFDVVTLTGEGEAQIEWITDAFQ</sequence>
<dbReference type="EMBL" id="PKUN01000004">
    <property type="protein sequence ID" value="PLX62631.1"/>
    <property type="molecule type" value="Genomic_DNA"/>
</dbReference>
<dbReference type="NCBIfam" id="NF009150">
    <property type="entry name" value="PRK12497.1-3"/>
    <property type="match status" value="1"/>
</dbReference>
<dbReference type="HAMAP" id="MF_00048">
    <property type="entry name" value="UPF0102"/>
    <property type="match status" value="1"/>
</dbReference>
<evidence type="ECO:0000256" key="1">
    <source>
        <dbReference type="ARBA" id="ARBA00006738"/>
    </source>
</evidence>
<comment type="similarity">
    <text evidence="1 2">Belongs to the UPF0102 family.</text>
</comment>
<name>A0A2N6CZ33_9GAMM</name>
<evidence type="ECO:0000256" key="3">
    <source>
        <dbReference type="SAM" id="MobiDB-lite"/>
    </source>
</evidence>
<dbReference type="InterPro" id="IPR003509">
    <property type="entry name" value="UPF0102_YraN-like"/>
</dbReference>
<evidence type="ECO:0000256" key="2">
    <source>
        <dbReference type="HAMAP-Rule" id="MF_00048"/>
    </source>
</evidence>
<dbReference type="GO" id="GO:0003676">
    <property type="term" value="F:nucleic acid binding"/>
    <property type="evidence" value="ECO:0007669"/>
    <property type="project" value="InterPro"/>
</dbReference>